<proteinExistence type="predicted"/>
<reference evidence="1 2" key="1">
    <citation type="journal article" date="2022" name="Hortic Res">
        <title>A haplotype resolved chromosomal level avocado genome allows analysis of novel avocado genes.</title>
        <authorList>
            <person name="Nath O."/>
            <person name="Fletcher S.J."/>
            <person name="Hayward A."/>
            <person name="Shaw L.M."/>
            <person name="Masouleh A.K."/>
            <person name="Furtado A."/>
            <person name="Henry R.J."/>
            <person name="Mitter N."/>
        </authorList>
    </citation>
    <scope>NUCLEOTIDE SEQUENCE [LARGE SCALE GENOMIC DNA]</scope>
    <source>
        <strain evidence="2">cv. Hass</strain>
    </source>
</reference>
<protein>
    <submittedName>
        <fullName evidence="1">Uncharacterized protein</fullName>
    </submittedName>
</protein>
<dbReference type="EMBL" id="CM056818">
    <property type="protein sequence ID" value="KAJ8622931.1"/>
    <property type="molecule type" value="Genomic_DNA"/>
</dbReference>
<name>A0ACC2KP21_PERAE</name>
<accession>A0ACC2KP21</accession>
<dbReference type="Proteomes" id="UP001234297">
    <property type="component" value="Chromosome 10"/>
</dbReference>
<sequence length="397" mass="43660">MGLWGLQLVGSNGRRFGRLIQATPYFGTMNKVSNGTTHHKREGNLLDEDSVLKKSKVSSLDTESAEKPGGNPDCRVSERSLTVLDEIDSKKSNNFQKEVSKEEIKEDQIQDHSNSSEDKISIEADAAEDKGSRHTMEDAWVLLPEASLEFPGKLRCAHFAIYDGHGGRLAADYARHHLHLNVLLAGLPRELMDIKAAKKAILEGFRRTDEGLLQESAAGGWQDGATAVCVWLLGQTVLVANIGDAKAILARSSSANEDGTSCTLKSIVITREHKAIFPQERARIQKAGGSIGSNGRLQGRLEVSRAFGDRQFKKVGVIATPDIQSFELTEREHFIILGCDGLWGVFGPSDAVDFVDKQLKDGLSVTAVSRRLVREAVRERRCKDNCTAIVIVFRRNK</sequence>
<evidence type="ECO:0000313" key="2">
    <source>
        <dbReference type="Proteomes" id="UP001234297"/>
    </source>
</evidence>
<keyword evidence="2" id="KW-1185">Reference proteome</keyword>
<comment type="caution">
    <text evidence="1">The sequence shown here is derived from an EMBL/GenBank/DDBJ whole genome shotgun (WGS) entry which is preliminary data.</text>
</comment>
<gene>
    <name evidence="1" type="ORF">MRB53_031460</name>
</gene>
<organism evidence="1 2">
    <name type="scientific">Persea americana</name>
    <name type="common">Avocado</name>
    <dbReference type="NCBI Taxonomy" id="3435"/>
    <lineage>
        <taxon>Eukaryota</taxon>
        <taxon>Viridiplantae</taxon>
        <taxon>Streptophyta</taxon>
        <taxon>Embryophyta</taxon>
        <taxon>Tracheophyta</taxon>
        <taxon>Spermatophyta</taxon>
        <taxon>Magnoliopsida</taxon>
        <taxon>Magnoliidae</taxon>
        <taxon>Laurales</taxon>
        <taxon>Lauraceae</taxon>
        <taxon>Persea</taxon>
    </lineage>
</organism>
<evidence type="ECO:0000313" key="1">
    <source>
        <dbReference type="EMBL" id="KAJ8622931.1"/>
    </source>
</evidence>